<protein>
    <submittedName>
        <fullName evidence="1">Uncharacterized protein DUF3225</fullName>
    </submittedName>
</protein>
<keyword evidence="2" id="KW-1185">Reference proteome</keyword>
<name>A0A4R8LVE0_9BURK</name>
<dbReference type="OrthoDB" id="9791198at2"/>
<dbReference type="Proteomes" id="UP000295509">
    <property type="component" value="Unassembled WGS sequence"/>
</dbReference>
<dbReference type="Gene3D" id="3.10.450.50">
    <property type="match status" value="1"/>
</dbReference>
<organism evidence="1 2">
    <name type="scientific">Paraburkholderia rhizosphaerae</name>
    <dbReference type="NCBI Taxonomy" id="480658"/>
    <lineage>
        <taxon>Bacteria</taxon>
        <taxon>Pseudomonadati</taxon>
        <taxon>Pseudomonadota</taxon>
        <taxon>Betaproteobacteria</taxon>
        <taxon>Burkholderiales</taxon>
        <taxon>Burkholderiaceae</taxon>
        <taxon>Paraburkholderia</taxon>
    </lineage>
</organism>
<sequence length="135" mass="15202">MNVNIPYVVAEVAVAHAAYEKALADNDIFQINALTWTDPQAVHYRLEDMHQRARQSRKLNASLHPFSNGKTAATTTITTFEHDHATVNTEFPELYGRRTVVWARIGPDAQPEAGLHGGWRVVASHESVMYSRRSF</sequence>
<evidence type="ECO:0000313" key="1">
    <source>
        <dbReference type="EMBL" id="TDY50795.1"/>
    </source>
</evidence>
<dbReference type="RefSeq" id="WP_134192051.1">
    <property type="nucleotide sequence ID" value="NZ_JBHLUW010000003.1"/>
</dbReference>
<reference evidence="1 2" key="1">
    <citation type="submission" date="2019-03" db="EMBL/GenBank/DDBJ databases">
        <title>Genomic Encyclopedia of Type Strains, Phase III (KMG-III): the genomes of soil and plant-associated and newly described type strains.</title>
        <authorList>
            <person name="Whitman W."/>
        </authorList>
    </citation>
    <scope>NUCLEOTIDE SEQUENCE [LARGE SCALE GENOMIC DNA]</scope>
    <source>
        <strain evidence="1 2">LMG 29544</strain>
    </source>
</reference>
<dbReference type="EMBL" id="SORE01000008">
    <property type="protein sequence ID" value="TDY50795.1"/>
    <property type="molecule type" value="Genomic_DNA"/>
</dbReference>
<dbReference type="Pfam" id="PF11533">
    <property type="entry name" value="AtzH-like"/>
    <property type="match status" value="1"/>
</dbReference>
<evidence type="ECO:0000313" key="2">
    <source>
        <dbReference type="Proteomes" id="UP000295509"/>
    </source>
</evidence>
<dbReference type="AlphaFoldDB" id="A0A4R8LVE0"/>
<comment type="caution">
    <text evidence="1">The sequence shown here is derived from an EMBL/GenBank/DDBJ whole genome shotgun (WGS) entry which is preliminary data.</text>
</comment>
<accession>A0A4R8LVE0</accession>
<dbReference type="InterPro" id="IPR032710">
    <property type="entry name" value="NTF2-like_dom_sf"/>
</dbReference>
<proteinExistence type="predicted"/>
<dbReference type="SUPFAM" id="SSF54427">
    <property type="entry name" value="NTF2-like"/>
    <property type="match status" value="1"/>
</dbReference>
<dbReference type="InterPro" id="IPR024507">
    <property type="entry name" value="AtzH-like"/>
</dbReference>
<gene>
    <name evidence="1" type="ORF">BX592_10830</name>
</gene>